<feature type="domain" description="Peptidase A1" evidence="4">
    <location>
        <begin position="62"/>
        <end position="436"/>
    </location>
</feature>
<keyword evidence="3" id="KW-0812">Transmembrane</keyword>
<dbReference type="InterPro" id="IPR021109">
    <property type="entry name" value="Peptidase_aspartic_dom_sf"/>
</dbReference>
<name>A0AAD9LZH7_9PEZI</name>
<keyword evidence="6" id="KW-1185">Reference proteome</keyword>
<dbReference type="PANTHER" id="PTHR47966:SF73">
    <property type="entry name" value="PEPTIDASE A1 DOMAIN-CONTAINING PROTEIN"/>
    <property type="match status" value="1"/>
</dbReference>
<organism evidence="5 6">
    <name type="scientific">Colletotrichum zoysiae</name>
    <dbReference type="NCBI Taxonomy" id="1216348"/>
    <lineage>
        <taxon>Eukaryota</taxon>
        <taxon>Fungi</taxon>
        <taxon>Dikarya</taxon>
        <taxon>Ascomycota</taxon>
        <taxon>Pezizomycotina</taxon>
        <taxon>Sordariomycetes</taxon>
        <taxon>Hypocreomycetidae</taxon>
        <taxon>Glomerellales</taxon>
        <taxon>Glomerellaceae</taxon>
        <taxon>Colletotrichum</taxon>
        <taxon>Colletotrichum graminicola species complex</taxon>
    </lineage>
</organism>
<evidence type="ECO:0000256" key="3">
    <source>
        <dbReference type="SAM" id="Phobius"/>
    </source>
</evidence>
<accession>A0AAD9LZH7</accession>
<dbReference type="SUPFAM" id="SSF50630">
    <property type="entry name" value="Acid proteases"/>
    <property type="match status" value="1"/>
</dbReference>
<dbReference type="EMBL" id="MU842989">
    <property type="protein sequence ID" value="KAK2023713.1"/>
    <property type="molecule type" value="Genomic_DNA"/>
</dbReference>
<dbReference type="PANTHER" id="PTHR47966">
    <property type="entry name" value="BETA-SITE APP-CLEAVING ENZYME, ISOFORM A-RELATED"/>
    <property type="match status" value="1"/>
</dbReference>
<feature type="transmembrane region" description="Helical" evidence="3">
    <location>
        <begin position="504"/>
        <end position="528"/>
    </location>
</feature>
<reference evidence="5" key="1">
    <citation type="submission" date="2021-06" db="EMBL/GenBank/DDBJ databases">
        <title>Comparative genomics, transcriptomics and evolutionary studies reveal genomic signatures of adaptation to plant cell wall in hemibiotrophic fungi.</title>
        <authorList>
            <consortium name="DOE Joint Genome Institute"/>
            <person name="Baroncelli R."/>
            <person name="Diaz J.F."/>
            <person name="Benocci T."/>
            <person name="Peng M."/>
            <person name="Battaglia E."/>
            <person name="Haridas S."/>
            <person name="Andreopoulos W."/>
            <person name="Labutti K."/>
            <person name="Pangilinan J."/>
            <person name="Floch G.L."/>
            <person name="Makela M.R."/>
            <person name="Henrissat B."/>
            <person name="Grigoriev I.V."/>
            <person name="Crouch J.A."/>
            <person name="De Vries R.P."/>
            <person name="Sukno S.A."/>
            <person name="Thon M.R."/>
        </authorList>
    </citation>
    <scope>NUCLEOTIDE SEQUENCE</scope>
    <source>
        <strain evidence="5">MAFF235873</strain>
    </source>
</reference>
<dbReference type="PROSITE" id="PS51767">
    <property type="entry name" value="PEPTIDASE_A1"/>
    <property type="match status" value="1"/>
</dbReference>
<dbReference type="GO" id="GO:0004190">
    <property type="term" value="F:aspartic-type endopeptidase activity"/>
    <property type="evidence" value="ECO:0007669"/>
    <property type="project" value="InterPro"/>
</dbReference>
<dbReference type="Gene3D" id="2.40.70.10">
    <property type="entry name" value="Acid Proteases"/>
    <property type="match status" value="2"/>
</dbReference>
<dbReference type="AlphaFoldDB" id="A0AAD9LZH7"/>
<dbReference type="InterPro" id="IPR001461">
    <property type="entry name" value="Aspartic_peptidase_A1"/>
</dbReference>
<keyword evidence="5" id="KW-0645">Protease</keyword>
<evidence type="ECO:0000313" key="6">
    <source>
        <dbReference type="Proteomes" id="UP001232148"/>
    </source>
</evidence>
<feature type="region of interest" description="Disordered" evidence="2">
    <location>
        <begin position="461"/>
        <end position="493"/>
    </location>
</feature>
<keyword evidence="3" id="KW-1133">Transmembrane helix</keyword>
<comment type="similarity">
    <text evidence="1">Belongs to the peptidase A1 family.</text>
</comment>
<protein>
    <submittedName>
        <fullName evidence="5">Acid protease</fullName>
    </submittedName>
</protein>
<evidence type="ECO:0000313" key="5">
    <source>
        <dbReference type="EMBL" id="KAK2023713.1"/>
    </source>
</evidence>
<proteinExistence type="inferred from homology"/>
<dbReference type="PRINTS" id="PR00792">
    <property type="entry name" value="PEPSIN"/>
</dbReference>
<keyword evidence="3" id="KW-0472">Membrane</keyword>
<dbReference type="Pfam" id="PF00026">
    <property type="entry name" value="Asp"/>
    <property type="match status" value="1"/>
</dbReference>
<dbReference type="GO" id="GO:0006508">
    <property type="term" value="P:proteolysis"/>
    <property type="evidence" value="ECO:0007669"/>
    <property type="project" value="UniProtKB-KW"/>
</dbReference>
<feature type="compositionally biased region" description="Polar residues" evidence="2">
    <location>
        <begin position="472"/>
        <end position="487"/>
    </location>
</feature>
<gene>
    <name evidence="5" type="ORF">LX32DRAFT_707186</name>
</gene>
<evidence type="ECO:0000259" key="4">
    <source>
        <dbReference type="PROSITE" id="PS51767"/>
    </source>
</evidence>
<comment type="caution">
    <text evidence="5">The sequence shown here is derived from an EMBL/GenBank/DDBJ whole genome shotgun (WGS) entry which is preliminary data.</text>
</comment>
<dbReference type="InterPro" id="IPR033121">
    <property type="entry name" value="PEPTIDASE_A1"/>
</dbReference>
<feature type="region of interest" description="Disordered" evidence="2">
    <location>
        <begin position="560"/>
        <end position="602"/>
    </location>
</feature>
<keyword evidence="5" id="KW-0378">Hydrolase</keyword>
<evidence type="ECO:0000256" key="2">
    <source>
        <dbReference type="SAM" id="MobiDB-lite"/>
    </source>
</evidence>
<evidence type="ECO:0000256" key="1">
    <source>
        <dbReference type="ARBA" id="ARBA00007447"/>
    </source>
</evidence>
<dbReference type="Proteomes" id="UP001232148">
    <property type="component" value="Unassembled WGS sequence"/>
</dbReference>
<sequence>MRASSLFAGAACAAAASAQVRLPFARREITAAAAEESGVEPRSSGDRRSTPKLDVLSDDWSYLVDVSVGTPPQQMSLRLSVQSGTSWVLDAKHCKNSSHWDVDVYRDAYAGCRYGALNASKSSTFLKPGIDALNGYIFNDYISGRWVSDVLDFAGIRVPKFVMGFVDTVDTQVGVLGLGFNETYSPNILTGTGDAVGDYLTLPERLVKDGNITSPAYSLWHKSTKSGNVLLGAVDRSKFEGPLTRIRAYRSSVRLSSWSPRGFDAIIHSARGKRQAGYDLEPLGTDRFSYLATGYQYETKYTNVRLAPDYPISNLPSALAEDIWRLAGASSRTGDRAIIPCAAAETSTGHIEIQLYGADGPILNVSIADLVLPKEMWSIPSRWARDSESATEYCLFAIQTDSSSEGYAPKSHAFGGAMLRHAYMVFDPVNAEMAFAQAKLDSTATEDIVPFASYGARIPGSTRAKQAPSYCSDPSYNGDSSECTEASGSDGYGSGGLPPSISRAIGVGVGVGFGLFGLAILFLCLWAIRRGRRIREAEKKESLGKQADVEQEADTQVGAGVGDNVAQDGSPPQKPPSAVAREPPTANEVGGRHDEDEITPVPRSGVRLTMRLSEQRTQSSHETTLRFFKAGGYDNVASKGWLDLPLQD</sequence>